<sequence length="202" mass="22836">MPRKSKSPKTSKTLAKTLKTLSPIPGTPGGPGGIGSPGSPVVSEYRSYGLVFAMVVGLIGFIINVNAILWIYKLESIPECKCSDNWMRLYLKYYLFVVIPVVFIQFFINMYLFMNDLRLSDITGSAFLMFRVFVGFVNFVGFLNIIIAIIFINKLKEINCECSEDIRREVYFIYNIVLASFIGIALLFSLMSIPIFVMAFKK</sequence>
<feature type="transmembrane region" description="Helical" evidence="1">
    <location>
        <begin position="48"/>
        <end position="72"/>
    </location>
</feature>
<feature type="transmembrane region" description="Helical" evidence="1">
    <location>
        <begin position="93"/>
        <end position="114"/>
    </location>
</feature>
<keyword evidence="1" id="KW-1133">Transmembrane helix</keyword>
<feature type="transmembrane region" description="Helical" evidence="1">
    <location>
        <begin position="126"/>
        <end position="152"/>
    </location>
</feature>
<keyword evidence="1" id="KW-0472">Membrane</keyword>
<accession>A0A6C0LC11</accession>
<reference evidence="2" key="1">
    <citation type="journal article" date="2020" name="Nature">
        <title>Giant virus diversity and host interactions through global metagenomics.</title>
        <authorList>
            <person name="Schulz F."/>
            <person name="Roux S."/>
            <person name="Paez-Espino D."/>
            <person name="Jungbluth S."/>
            <person name="Walsh D.A."/>
            <person name="Denef V.J."/>
            <person name="McMahon K.D."/>
            <person name="Konstantinidis K.T."/>
            <person name="Eloe-Fadrosh E.A."/>
            <person name="Kyrpides N.C."/>
            <person name="Woyke T."/>
        </authorList>
    </citation>
    <scope>NUCLEOTIDE SEQUENCE</scope>
    <source>
        <strain evidence="2">GVMAG-M-3300027763-16</strain>
    </source>
</reference>
<feature type="transmembrane region" description="Helical" evidence="1">
    <location>
        <begin position="172"/>
        <end position="200"/>
    </location>
</feature>
<organism evidence="2">
    <name type="scientific">viral metagenome</name>
    <dbReference type="NCBI Taxonomy" id="1070528"/>
    <lineage>
        <taxon>unclassified sequences</taxon>
        <taxon>metagenomes</taxon>
        <taxon>organismal metagenomes</taxon>
    </lineage>
</organism>
<dbReference type="AlphaFoldDB" id="A0A6C0LC11"/>
<name>A0A6C0LC11_9ZZZZ</name>
<evidence type="ECO:0000256" key="1">
    <source>
        <dbReference type="SAM" id="Phobius"/>
    </source>
</evidence>
<keyword evidence="1" id="KW-0812">Transmembrane</keyword>
<proteinExistence type="predicted"/>
<evidence type="ECO:0000313" key="2">
    <source>
        <dbReference type="EMBL" id="QHU27221.1"/>
    </source>
</evidence>
<protein>
    <submittedName>
        <fullName evidence="2">Uncharacterized protein</fullName>
    </submittedName>
</protein>
<dbReference type="EMBL" id="MN740452">
    <property type="protein sequence ID" value="QHU27221.1"/>
    <property type="molecule type" value="Genomic_DNA"/>
</dbReference>